<evidence type="ECO:0000313" key="2">
    <source>
        <dbReference type="EMBL" id="KAF0708645.1"/>
    </source>
</evidence>
<sequence>MLCGKKDKEVLLIENTKFQNIIKWLIAQNEYYKNFVDLGNQRFETRFNDLLNKLFSPTQISQILNPTRKVYKRLPEDISSAITLRTISITRWASTFKVEPGILEGVLTLMKAKGTLMTSREQLTVICFDETYVSNRLCYDKKNKQVIGPHKCVQTVVVRGTKYYLSITENNKLTYL</sequence>
<feature type="non-terminal residue" evidence="2">
    <location>
        <position position="176"/>
    </location>
</feature>
<keyword evidence="3" id="KW-1185">Reference proteome</keyword>
<dbReference type="Proteomes" id="UP000478052">
    <property type="component" value="Unassembled WGS sequence"/>
</dbReference>
<proteinExistence type="predicted"/>
<dbReference type="InterPro" id="IPR048365">
    <property type="entry name" value="TNP-like_RNaseH_N"/>
</dbReference>
<comment type="caution">
    <text evidence="2">The sequence shown here is derived from an EMBL/GenBank/DDBJ whole genome shotgun (WGS) entry which is preliminary data.</text>
</comment>
<protein>
    <submittedName>
        <fullName evidence="2">General transcription factor II-I repeat domain-containing protein 2-like</fullName>
    </submittedName>
</protein>
<dbReference type="AlphaFoldDB" id="A0A6G0VTG1"/>
<dbReference type="EMBL" id="VUJU01012123">
    <property type="protein sequence ID" value="KAF0708645.1"/>
    <property type="molecule type" value="Genomic_DNA"/>
</dbReference>
<feature type="domain" description="Transposable element P transposase-like RNase H" evidence="1">
    <location>
        <begin position="99"/>
        <end position="150"/>
    </location>
</feature>
<evidence type="ECO:0000313" key="3">
    <source>
        <dbReference type="Proteomes" id="UP000478052"/>
    </source>
</evidence>
<organism evidence="2 3">
    <name type="scientific">Aphis craccivora</name>
    <name type="common">Cowpea aphid</name>
    <dbReference type="NCBI Taxonomy" id="307492"/>
    <lineage>
        <taxon>Eukaryota</taxon>
        <taxon>Metazoa</taxon>
        <taxon>Ecdysozoa</taxon>
        <taxon>Arthropoda</taxon>
        <taxon>Hexapoda</taxon>
        <taxon>Insecta</taxon>
        <taxon>Pterygota</taxon>
        <taxon>Neoptera</taxon>
        <taxon>Paraneoptera</taxon>
        <taxon>Hemiptera</taxon>
        <taxon>Sternorrhyncha</taxon>
        <taxon>Aphidomorpha</taxon>
        <taxon>Aphidoidea</taxon>
        <taxon>Aphididae</taxon>
        <taxon>Aphidini</taxon>
        <taxon>Aphis</taxon>
        <taxon>Aphis</taxon>
    </lineage>
</organism>
<gene>
    <name evidence="2" type="ORF">FWK35_00031291</name>
</gene>
<name>A0A6G0VTG1_APHCR</name>
<dbReference type="Pfam" id="PF21787">
    <property type="entry name" value="TNP-like_RNaseH_N"/>
    <property type="match status" value="1"/>
</dbReference>
<reference evidence="2 3" key="1">
    <citation type="submission" date="2019-08" db="EMBL/GenBank/DDBJ databases">
        <title>Whole genome of Aphis craccivora.</title>
        <authorList>
            <person name="Voronova N.V."/>
            <person name="Shulinski R.S."/>
            <person name="Bandarenka Y.V."/>
            <person name="Zhorov D.G."/>
            <person name="Warner D."/>
        </authorList>
    </citation>
    <scope>NUCLEOTIDE SEQUENCE [LARGE SCALE GENOMIC DNA]</scope>
    <source>
        <strain evidence="2">180601</strain>
        <tissue evidence="2">Whole Body</tissue>
    </source>
</reference>
<evidence type="ECO:0000259" key="1">
    <source>
        <dbReference type="Pfam" id="PF21787"/>
    </source>
</evidence>
<accession>A0A6G0VTG1</accession>